<dbReference type="InterPro" id="IPR036390">
    <property type="entry name" value="WH_DNA-bd_sf"/>
</dbReference>
<evidence type="ECO:0000313" key="6">
    <source>
        <dbReference type="Proteomes" id="UP000504634"/>
    </source>
</evidence>
<dbReference type="GO" id="GO:0030154">
    <property type="term" value="P:cell differentiation"/>
    <property type="evidence" value="ECO:0007669"/>
    <property type="project" value="TreeGrafter"/>
</dbReference>
<feature type="compositionally biased region" description="Basic residues" evidence="4">
    <location>
        <begin position="1"/>
        <end position="10"/>
    </location>
</feature>
<reference evidence="7" key="1">
    <citation type="submission" date="2025-08" db="UniProtKB">
        <authorList>
            <consortium name="RefSeq"/>
        </authorList>
    </citation>
    <scope>IDENTIFICATION</scope>
    <source>
        <strain evidence="7">11010-0011.00</strain>
        <tissue evidence="7">Whole body</tissue>
    </source>
</reference>
<evidence type="ECO:0000256" key="4">
    <source>
        <dbReference type="SAM" id="MobiDB-lite"/>
    </source>
</evidence>
<dbReference type="InterPro" id="IPR050211">
    <property type="entry name" value="FOX_domain-containing"/>
</dbReference>
<dbReference type="GeneID" id="115627918"/>
<proteinExistence type="predicted"/>
<feature type="compositionally biased region" description="Polar residues" evidence="4">
    <location>
        <begin position="15"/>
        <end position="27"/>
    </location>
</feature>
<dbReference type="OrthoDB" id="10029558at2759"/>
<keyword evidence="6" id="KW-1185">Reference proteome</keyword>
<feature type="DNA-binding region" description="Fork-head" evidence="2">
    <location>
        <begin position="173"/>
        <end position="263"/>
    </location>
</feature>
<dbReference type="GO" id="GO:0009653">
    <property type="term" value="P:anatomical structure morphogenesis"/>
    <property type="evidence" value="ECO:0007669"/>
    <property type="project" value="TreeGrafter"/>
</dbReference>
<dbReference type="Pfam" id="PF00250">
    <property type="entry name" value="Forkhead"/>
    <property type="match status" value="1"/>
</dbReference>
<evidence type="ECO:0000256" key="3">
    <source>
        <dbReference type="SAM" id="Coils"/>
    </source>
</evidence>
<dbReference type="RefSeq" id="XP_030379673.1">
    <property type="nucleotide sequence ID" value="XM_030523813.1"/>
</dbReference>
<dbReference type="GO" id="GO:0000981">
    <property type="term" value="F:DNA-binding transcription factor activity, RNA polymerase II-specific"/>
    <property type="evidence" value="ECO:0007669"/>
    <property type="project" value="TreeGrafter"/>
</dbReference>
<evidence type="ECO:0000256" key="2">
    <source>
        <dbReference type="PROSITE-ProRule" id="PRU00089"/>
    </source>
</evidence>
<gene>
    <name evidence="7" type="primary">LOC115627918</name>
</gene>
<dbReference type="InterPro" id="IPR036388">
    <property type="entry name" value="WH-like_DNA-bd_sf"/>
</dbReference>
<dbReference type="Gene3D" id="1.10.10.10">
    <property type="entry name" value="Winged helix-like DNA-binding domain superfamily/Winged helix DNA-binding domain"/>
    <property type="match status" value="1"/>
</dbReference>
<comment type="subcellular location">
    <subcellularLocation>
        <location evidence="2">Nucleus</location>
    </subcellularLocation>
</comment>
<name>A0A6J2TWX9_DROLE</name>
<feature type="domain" description="Fork-head" evidence="5">
    <location>
        <begin position="173"/>
        <end position="263"/>
    </location>
</feature>
<dbReference type="PRINTS" id="PR00053">
    <property type="entry name" value="FORKHEAD"/>
</dbReference>
<dbReference type="PROSITE" id="PS50039">
    <property type="entry name" value="FORK_HEAD_3"/>
    <property type="match status" value="1"/>
</dbReference>
<dbReference type="GO" id="GO:0005634">
    <property type="term" value="C:nucleus"/>
    <property type="evidence" value="ECO:0007669"/>
    <property type="project" value="UniProtKB-SubCell"/>
</dbReference>
<dbReference type="SMART" id="SM00339">
    <property type="entry name" value="FH"/>
    <property type="match status" value="1"/>
</dbReference>
<keyword evidence="3" id="KW-0175">Coiled coil</keyword>
<dbReference type="Proteomes" id="UP000504634">
    <property type="component" value="Unplaced"/>
</dbReference>
<dbReference type="PANTHER" id="PTHR11829">
    <property type="entry name" value="FORKHEAD BOX PROTEIN"/>
    <property type="match status" value="1"/>
</dbReference>
<dbReference type="InterPro" id="IPR001766">
    <property type="entry name" value="Fork_head_dom"/>
</dbReference>
<accession>A0A6J2TWX9</accession>
<feature type="region of interest" description="Disordered" evidence="4">
    <location>
        <begin position="88"/>
        <end position="142"/>
    </location>
</feature>
<organism evidence="6 7">
    <name type="scientific">Drosophila lebanonensis</name>
    <name type="common">Fruit fly</name>
    <name type="synonym">Scaptodrosophila lebanonensis</name>
    <dbReference type="NCBI Taxonomy" id="7225"/>
    <lineage>
        <taxon>Eukaryota</taxon>
        <taxon>Metazoa</taxon>
        <taxon>Ecdysozoa</taxon>
        <taxon>Arthropoda</taxon>
        <taxon>Hexapoda</taxon>
        <taxon>Insecta</taxon>
        <taxon>Pterygota</taxon>
        <taxon>Neoptera</taxon>
        <taxon>Endopterygota</taxon>
        <taxon>Diptera</taxon>
        <taxon>Brachycera</taxon>
        <taxon>Muscomorpha</taxon>
        <taxon>Ephydroidea</taxon>
        <taxon>Drosophilidae</taxon>
        <taxon>Scaptodrosophila</taxon>
    </lineage>
</organism>
<dbReference type="PANTHER" id="PTHR11829:SF402">
    <property type="entry name" value="FORK HEAD DOMAIN-CONTAINING PROTEIN FD3-RELATED"/>
    <property type="match status" value="1"/>
</dbReference>
<evidence type="ECO:0000259" key="5">
    <source>
        <dbReference type="PROSITE" id="PS50039"/>
    </source>
</evidence>
<sequence>MIAQGLRKRNHFEATESQQADSDATNTAQPKIRALIINREADDSDEERELTNLNWLLRNQSLTWPKTIDETVPDDENVHQTDFNVTEAANEGSRQKQHQGENPRQQPTKSKHSIRALVAFPTQNKHPIASQQSSPSKRPTPAERYEIFINKIKRDLAEYEKSATNYETDVTEKPPFNYSHIIGMAMLENGRVTLQQICAWIESKFAFFRVRKKWNNSIRHNLSLHHCFRKIDRKREEKGKGGYWELGVDPKKCDRKRIRNRKTAQPKQTSVQSVLTDSSPLDQQARELEAMPILNVGGVSENEEELVAVAQAAETVYSIFDEHDQQVALMTPLPTYAQLAEKATINQTLQSEQQQQLPDRIDVNLSSVPISQLDNGGGVAASFCSEAFPTTIESAGLQQQYELGTIIISTTGIIDDSTTAAGLNYLISDKFGCPSMIYAEDEVPPASENIVISSHMSTVLASVTDDMDANMDVDGALIAPAVSSSELLSGSETFPISAGSLTINCDYANFRPYMDGIDEPFQYLHSTEINRNEDILDNLLDVCVRDY</sequence>
<feature type="coiled-coil region" evidence="3">
    <location>
        <begin position="142"/>
        <end position="169"/>
    </location>
</feature>
<keyword evidence="1 2" id="KW-0238">DNA-binding</keyword>
<dbReference type="CDD" id="cd00059">
    <property type="entry name" value="FH_FOX"/>
    <property type="match status" value="1"/>
</dbReference>
<keyword evidence="2" id="KW-0539">Nucleus</keyword>
<dbReference type="SUPFAM" id="SSF46785">
    <property type="entry name" value="Winged helix' DNA-binding domain"/>
    <property type="match status" value="1"/>
</dbReference>
<dbReference type="AlphaFoldDB" id="A0A6J2TWX9"/>
<dbReference type="FunFam" id="1.10.10.10:FF:000530">
    <property type="entry name" value="Forkhead box protein (AaegFOXM2)"/>
    <property type="match status" value="1"/>
</dbReference>
<feature type="region of interest" description="Disordered" evidence="4">
    <location>
        <begin position="1"/>
        <end position="27"/>
    </location>
</feature>
<evidence type="ECO:0000313" key="7">
    <source>
        <dbReference type="RefSeq" id="XP_030379673.1"/>
    </source>
</evidence>
<evidence type="ECO:0000256" key="1">
    <source>
        <dbReference type="ARBA" id="ARBA00023125"/>
    </source>
</evidence>
<feature type="compositionally biased region" description="Polar residues" evidence="4">
    <location>
        <begin position="121"/>
        <end position="137"/>
    </location>
</feature>
<dbReference type="GO" id="GO:0000978">
    <property type="term" value="F:RNA polymerase II cis-regulatory region sequence-specific DNA binding"/>
    <property type="evidence" value="ECO:0007669"/>
    <property type="project" value="TreeGrafter"/>
</dbReference>
<protein>
    <submittedName>
        <fullName evidence="7">Uncharacterized protein LOC115627918</fullName>
    </submittedName>
</protein>